<reference evidence="1 2" key="1">
    <citation type="submission" date="2017-05" db="EMBL/GenBank/DDBJ databases">
        <authorList>
            <person name="Varghese N."/>
            <person name="Submissions S."/>
        </authorList>
    </citation>
    <scope>NUCLEOTIDE SEQUENCE [LARGE SCALE GENOMIC DNA]</scope>
    <source>
        <strain evidence="1 2">DSM 26001</strain>
    </source>
</reference>
<dbReference type="EMBL" id="FXUL01000001">
    <property type="protein sequence ID" value="SMP44985.1"/>
    <property type="molecule type" value="Genomic_DNA"/>
</dbReference>
<keyword evidence="2" id="KW-1185">Reference proteome</keyword>
<accession>A0ABY1PTL0</accession>
<evidence type="ECO:0000313" key="2">
    <source>
        <dbReference type="Proteomes" id="UP001158049"/>
    </source>
</evidence>
<gene>
    <name evidence="1" type="ORF">SAMN06295970_101469</name>
</gene>
<comment type="caution">
    <text evidence="1">The sequence shown here is derived from an EMBL/GenBank/DDBJ whole genome shotgun (WGS) entry which is preliminary data.</text>
</comment>
<proteinExistence type="predicted"/>
<organism evidence="1 2">
    <name type="scientific">Noviherbaspirillum suwonense</name>
    <dbReference type="NCBI Taxonomy" id="1224511"/>
    <lineage>
        <taxon>Bacteria</taxon>
        <taxon>Pseudomonadati</taxon>
        <taxon>Pseudomonadota</taxon>
        <taxon>Betaproteobacteria</taxon>
        <taxon>Burkholderiales</taxon>
        <taxon>Oxalobacteraceae</taxon>
        <taxon>Noviherbaspirillum</taxon>
    </lineage>
</organism>
<evidence type="ECO:0000313" key="1">
    <source>
        <dbReference type="EMBL" id="SMP44985.1"/>
    </source>
</evidence>
<dbReference type="Proteomes" id="UP001158049">
    <property type="component" value="Unassembled WGS sequence"/>
</dbReference>
<dbReference type="Gene3D" id="3.30.1460.10">
    <property type="match status" value="1"/>
</dbReference>
<dbReference type="RefSeq" id="WP_283440611.1">
    <property type="nucleotide sequence ID" value="NZ_FXUL01000001.1"/>
</dbReference>
<dbReference type="Pfam" id="PF05932">
    <property type="entry name" value="CesT"/>
    <property type="match status" value="1"/>
</dbReference>
<name>A0ABY1PTL0_9BURK</name>
<sequence>MHSMPTERSAFMSLVNDLCRVLNYPERSSEVRDDETLVMEMTLEGIAFTVSHSLNEQTEKVLIQADFGQLPAERTTDVLYRIMHLNRELSETGVAKIGFDDVVNAVIYIHTAPLETLDGASLLTIMTEITWRAEYWQTTYFLNTDSPKIPENFNEKFISLA</sequence>
<protein>
    <submittedName>
        <fullName evidence="1">Tir chaperone protein (CesT) family protein</fullName>
    </submittedName>
</protein>
<dbReference type="SUPFAM" id="SSF69635">
    <property type="entry name" value="Type III secretory system chaperone-like"/>
    <property type="match status" value="1"/>
</dbReference>
<dbReference type="InterPro" id="IPR010261">
    <property type="entry name" value="Tir_chaperone"/>
</dbReference>